<dbReference type="AlphaFoldDB" id="A0A8D2DKW4"/>
<proteinExistence type="predicted"/>
<keyword evidence="3" id="KW-1185">Reference proteome</keyword>
<accession>A0A8D2DKW4</accession>
<name>A0A8D2DKW4_SCIVU</name>
<dbReference type="GeneTree" id="ENSGT00990000209473"/>
<organism evidence="2 3">
    <name type="scientific">Sciurus vulgaris</name>
    <name type="common">Eurasian red squirrel</name>
    <dbReference type="NCBI Taxonomy" id="55149"/>
    <lineage>
        <taxon>Eukaryota</taxon>
        <taxon>Metazoa</taxon>
        <taxon>Chordata</taxon>
        <taxon>Craniata</taxon>
        <taxon>Vertebrata</taxon>
        <taxon>Euteleostomi</taxon>
        <taxon>Mammalia</taxon>
        <taxon>Eutheria</taxon>
        <taxon>Euarchontoglires</taxon>
        <taxon>Glires</taxon>
        <taxon>Rodentia</taxon>
        <taxon>Sciuromorpha</taxon>
        <taxon>Sciuridae</taxon>
        <taxon>Sciurinae</taxon>
        <taxon>Sciurini</taxon>
        <taxon>Sciurus</taxon>
    </lineage>
</organism>
<dbReference type="Ensembl" id="ENSSVLT00005028656.1">
    <property type="protein sequence ID" value="ENSSVLP00005025776.1"/>
    <property type="gene ID" value="ENSSVLG00005020450.1"/>
</dbReference>
<evidence type="ECO:0000313" key="2">
    <source>
        <dbReference type="Ensembl" id="ENSSVLP00005025776.1"/>
    </source>
</evidence>
<sequence length="65" mass="6490">MARSKQAWIPGCGSGGLLRSDLLGAGAPGAVFILDQGQGTFTGSPRTRASGKTKQPTHLSAGPAP</sequence>
<evidence type="ECO:0000313" key="3">
    <source>
        <dbReference type="Proteomes" id="UP000694564"/>
    </source>
</evidence>
<feature type="compositionally biased region" description="Polar residues" evidence="1">
    <location>
        <begin position="37"/>
        <end position="58"/>
    </location>
</feature>
<evidence type="ECO:0000256" key="1">
    <source>
        <dbReference type="SAM" id="MobiDB-lite"/>
    </source>
</evidence>
<reference evidence="2" key="1">
    <citation type="submission" date="2025-08" db="UniProtKB">
        <authorList>
            <consortium name="Ensembl"/>
        </authorList>
    </citation>
    <scope>IDENTIFICATION</scope>
</reference>
<reference evidence="2" key="2">
    <citation type="submission" date="2025-09" db="UniProtKB">
        <authorList>
            <consortium name="Ensembl"/>
        </authorList>
    </citation>
    <scope>IDENTIFICATION</scope>
</reference>
<protein>
    <submittedName>
        <fullName evidence="2">Uncharacterized protein</fullName>
    </submittedName>
</protein>
<dbReference type="Proteomes" id="UP000694564">
    <property type="component" value="Chromosome 3"/>
</dbReference>
<feature type="region of interest" description="Disordered" evidence="1">
    <location>
        <begin position="36"/>
        <end position="65"/>
    </location>
</feature>